<accession>A0A4V2YQ75</accession>
<protein>
    <submittedName>
        <fullName evidence="1">Uncharacterized protein</fullName>
    </submittedName>
</protein>
<proteinExistence type="predicted"/>
<dbReference type="RefSeq" id="WP_132206077.1">
    <property type="nucleotide sequence ID" value="NZ_SMKY01000494.1"/>
</dbReference>
<dbReference type="OrthoDB" id="3539899at2"/>
<evidence type="ECO:0000313" key="1">
    <source>
        <dbReference type="EMBL" id="TDD61017.1"/>
    </source>
</evidence>
<evidence type="ECO:0000313" key="2">
    <source>
        <dbReference type="Proteomes" id="UP000295578"/>
    </source>
</evidence>
<sequence>MATVSPQRVAFEAARVLVTVARTDSCWWVFGEVGRCLGNAYETRLLETRLRLQHEDCYYAEAGYWRVVLEEQIDARPDVAECLYRIVGAAPLVD</sequence>
<dbReference type="AlphaFoldDB" id="A0A4V2YQ75"/>
<dbReference type="EMBL" id="SMKY01000494">
    <property type="protein sequence ID" value="TDD61017.1"/>
    <property type="molecule type" value="Genomic_DNA"/>
</dbReference>
<keyword evidence="2" id="KW-1185">Reference proteome</keyword>
<reference evidence="1 2" key="1">
    <citation type="submission" date="2019-03" db="EMBL/GenBank/DDBJ databases">
        <title>Draft genome sequences of novel Actinobacteria.</title>
        <authorList>
            <person name="Sahin N."/>
            <person name="Ay H."/>
            <person name="Saygin H."/>
        </authorList>
    </citation>
    <scope>NUCLEOTIDE SEQUENCE [LARGE SCALE GENOMIC DNA]</scope>
    <source>
        <strain evidence="1 2">DSM 45941</strain>
    </source>
</reference>
<name>A0A4V2YQ75_9ACTN</name>
<gene>
    <name evidence="1" type="ORF">E1293_45290</name>
</gene>
<dbReference type="Proteomes" id="UP000295578">
    <property type="component" value="Unassembled WGS sequence"/>
</dbReference>
<comment type="caution">
    <text evidence="1">The sequence shown here is derived from an EMBL/GenBank/DDBJ whole genome shotgun (WGS) entry which is preliminary data.</text>
</comment>
<organism evidence="1 2">
    <name type="scientific">Actinomadura darangshiensis</name>
    <dbReference type="NCBI Taxonomy" id="705336"/>
    <lineage>
        <taxon>Bacteria</taxon>
        <taxon>Bacillati</taxon>
        <taxon>Actinomycetota</taxon>
        <taxon>Actinomycetes</taxon>
        <taxon>Streptosporangiales</taxon>
        <taxon>Thermomonosporaceae</taxon>
        <taxon>Actinomadura</taxon>
    </lineage>
</organism>